<reference evidence="3" key="1">
    <citation type="journal article" date="2019" name="Int. J. Syst. Evol. Microbiol.">
        <title>The Global Catalogue of Microorganisms (GCM) 10K type strain sequencing project: providing services to taxonomists for standard genome sequencing and annotation.</title>
        <authorList>
            <consortium name="The Broad Institute Genomics Platform"/>
            <consortium name="The Broad Institute Genome Sequencing Center for Infectious Disease"/>
            <person name="Wu L."/>
            <person name="Ma J."/>
        </authorList>
    </citation>
    <scope>NUCLEOTIDE SEQUENCE [LARGE SCALE GENOMIC DNA]</scope>
    <source>
        <strain evidence="3">NBRC 111981</strain>
    </source>
</reference>
<dbReference type="PIRSF" id="PIRSF016184">
    <property type="entry name" value="PhzC_PhzF"/>
    <property type="match status" value="1"/>
</dbReference>
<dbReference type="NCBIfam" id="TIGR00654">
    <property type="entry name" value="PhzF_family"/>
    <property type="match status" value="1"/>
</dbReference>
<sequence length="300" mass="32267">MSRKRRFMQIDVFSRQPMRGNPLAVVIDGAGLDETTLQAFARWTNLSETAFLLPPTTAEADYRVRIFTPRQELPFAGHPSVGSAYAAIEAGLVADGKTQLIQECAAGLLPVEVEGQGAERIIHVQAPTAKQMDMSTELLHAIADAVGMSPEPMHLGLIDNGPRWWIGDLREASRVRALQPDLHAISHLCEQQKAIGVAVFGQEHGSAAQMAVRAFCPADGIPEDPVTGSANAAIMAFLVARGDIRYDASYVANQGREIGRDGYVTVRHDRDTAAITVGGQCVTVIQGELDLPGRHAPNAT</sequence>
<dbReference type="InterPro" id="IPR003719">
    <property type="entry name" value="Phenazine_PhzF-like"/>
</dbReference>
<comment type="similarity">
    <text evidence="1">Belongs to the PhzF family.</text>
</comment>
<name>A0ABQ5XAE2_9GAMM</name>
<gene>
    <name evidence="2" type="ORF">GCM10007898_22150</name>
</gene>
<dbReference type="Pfam" id="PF02567">
    <property type="entry name" value="PhzC-PhzF"/>
    <property type="match status" value="1"/>
</dbReference>
<keyword evidence="3" id="KW-1185">Reference proteome</keyword>
<comment type="caution">
    <text evidence="2">The sequence shown here is derived from an EMBL/GenBank/DDBJ whole genome shotgun (WGS) entry which is preliminary data.</text>
</comment>
<evidence type="ECO:0000313" key="2">
    <source>
        <dbReference type="EMBL" id="GLQ88645.1"/>
    </source>
</evidence>
<dbReference type="EMBL" id="BSOA01000018">
    <property type="protein sequence ID" value="GLQ88645.1"/>
    <property type="molecule type" value="Genomic_DNA"/>
</dbReference>
<dbReference type="Gene3D" id="3.10.310.10">
    <property type="entry name" value="Diaminopimelate Epimerase, Chain A, domain 1"/>
    <property type="match status" value="2"/>
</dbReference>
<dbReference type="SUPFAM" id="SSF54506">
    <property type="entry name" value="Diaminopimelate epimerase-like"/>
    <property type="match status" value="1"/>
</dbReference>
<evidence type="ECO:0000256" key="1">
    <source>
        <dbReference type="ARBA" id="ARBA00008270"/>
    </source>
</evidence>
<accession>A0ABQ5XAE2</accession>
<dbReference type="PANTHER" id="PTHR13774">
    <property type="entry name" value="PHENAZINE BIOSYNTHESIS PROTEIN"/>
    <property type="match status" value="1"/>
</dbReference>
<dbReference type="PANTHER" id="PTHR13774:SF32">
    <property type="entry name" value="ANTISENSE-ENHANCING SEQUENCE 1"/>
    <property type="match status" value="1"/>
</dbReference>
<organism evidence="2 3">
    <name type="scientific">Dyella flagellata</name>
    <dbReference type="NCBI Taxonomy" id="1867833"/>
    <lineage>
        <taxon>Bacteria</taxon>
        <taxon>Pseudomonadati</taxon>
        <taxon>Pseudomonadota</taxon>
        <taxon>Gammaproteobacteria</taxon>
        <taxon>Lysobacterales</taxon>
        <taxon>Rhodanobacteraceae</taxon>
        <taxon>Dyella</taxon>
    </lineage>
</organism>
<dbReference type="Proteomes" id="UP001156627">
    <property type="component" value="Unassembled WGS sequence"/>
</dbReference>
<evidence type="ECO:0000313" key="3">
    <source>
        <dbReference type="Proteomes" id="UP001156627"/>
    </source>
</evidence>
<proteinExistence type="inferred from homology"/>
<dbReference type="RefSeq" id="WP_284332081.1">
    <property type="nucleotide sequence ID" value="NZ_BSOA01000018.1"/>
</dbReference>
<protein>
    <submittedName>
        <fullName evidence="2">Phenazine biosynthesis protein</fullName>
    </submittedName>
</protein>